<dbReference type="PANTHER" id="PTHR11271">
    <property type="entry name" value="GUANINE DEAMINASE"/>
    <property type="match status" value="1"/>
</dbReference>
<dbReference type="EMBL" id="ML735246">
    <property type="protein sequence ID" value="KAE8391395.1"/>
    <property type="molecule type" value="Genomic_DNA"/>
</dbReference>
<dbReference type="InterPro" id="IPR032466">
    <property type="entry name" value="Metal_Hydrolase"/>
</dbReference>
<dbReference type="OrthoDB" id="194468at2759"/>
<dbReference type="GO" id="GO:0046872">
    <property type="term" value="F:metal ion binding"/>
    <property type="evidence" value="ECO:0007669"/>
    <property type="project" value="UniProtKB-KW"/>
</dbReference>
<dbReference type="SUPFAM" id="SSF51338">
    <property type="entry name" value="Composite domain of metallo-dependent hydrolases"/>
    <property type="match status" value="1"/>
</dbReference>
<dbReference type="Proteomes" id="UP000326877">
    <property type="component" value="Unassembled WGS sequence"/>
</dbReference>
<evidence type="ECO:0000256" key="2">
    <source>
        <dbReference type="ARBA" id="ARBA00022723"/>
    </source>
</evidence>
<dbReference type="Gene3D" id="2.30.40.10">
    <property type="entry name" value="Urease, subunit C, domain 1"/>
    <property type="match status" value="1"/>
</dbReference>
<evidence type="ECO:0000256" key="4">
    <source>
        <dbReference type="ARBA" id="ARBA00022833"/>
    </source>
</evidence>
<reference evidence="6" key="1">
    <citation type="submission" date="2019-04" db="EMBL/GenBank/DDBJ databases">
        <title>Friends and foes A comparative genomics studyof 23 Aspergillus species from section Flavi.</title>
        <authorList>
            <consortium name="DOE Joint Genome Institute"/>
            <person name="Kjaerbolling I."/>
            <person name="Vesth T."/>
            <person name="Frisvad J.C."/>
            <person name="Nybo J.L."/>
            <person name="Theobald S."/>
            <person name="Kildgaard S."/>
            <person name="Isbrandt T."/>
            <person name="Kuo A."/>
            <person name="Sato A."/>
            <person name="Lyhne E.K."/>
            <person name="Kogle M.E."/>
            <person name="Wiebenga A."/>
            <person name="Kun R.S."/>
            <person name="Lubbers R.J."/>
            <person name="Makela M.R."/>
            <person name="Barry K."/>
            <person name="Chovatia M."/>
            <person name="Clum A."/>
            <person name="Daum C."/>
            <person name="Haridas S."/>
            <person name="He G."/>
            <person name="LaButti K."/>
            <person name="Lipzen A."/>
            <person name="Mondo S."/>
            <person name="Riley R."/>
            <person name="Salamov A."/>
            <person name="Simmons B.A."/>
            <person name="Magnuson J.K."/>
            <person name="Henrissat B."/>
            <person name="Mortensen U.H."/>
            <person name="Larsen T.O."/>
            <person name="Devries R.P."/>
            <person name="Grigoriev I.V."/>
            <person name="Machida M."/>
            <person name="Baker S.E."/>
            <person name="Andersen M.R."/>
        </authorList>
    </citation>
    <scope>NUCLEOTIDE SEQUENCE [LARGE SCALE GENOMIC DNA]</scope>
    <source>
        <strain evidence="6">IBT 14317</strain>
    </source>
</reference>
<evidence type="ECO:0000256" key="3">
    <source>
        <dbReference type="ARBA" id="ARBA00022801"/>
    </source>
</evidence>
<keyword evidence="3" id="KW-0378">Hydrolase</keyword>
<dbReference type="InterPro" id="IPR011059">
    <property type="entry name" value="Metal-dep_hydrolase_composite"/>
</dbReference>
<comment type="cofactor">
    <cofactor evidence="1">
        <name>Zn(2+)</name>
        <dbReference type="ChEBI" id="CHEBI:29105"/>
    </cofactor>
</comment>
<dbReference type="Gene3D" id="3.20.20.140">
    <property type="entry name" value="Metal-dependent hydrolases"/>
    <property type="match status" value="1"/>
</dbReference>
<feature type="domain" description="Amidohydrolase-related" evidence="5">
    <location>
        <begin position="57"/>
        <end position="155"/>
    </location>
</feature>
<feature type="domain" description="Amidohydrolase-related" evidence="5">
    <location>
        <begin position="278"/>
        <end position="426"/>
    </location>
</feature>
<dbReference type="InterPro" id="IPR051607">
    <property type="entry name" value="Metallo-dep_hydrolases"/>
</dbReference>
<name>A0A5N7CB88_PETAA</name>
<dbReference type="PANTHER" id="PTHR11271:SF37">
    <property type="entry name" value="FAMILY PROTEIN, PUTATIVE (AFU_ORTHOLOGUE AFUA_4G00460)-RELATED"/>
    <property type="match status" value="1"/>
</dbReference>
<dbReference type="Pfam" id="PF01979">
    <property type="entry name" value="Amidohydro_1"/>
    <property type="match status" value="2"/>
</dbReference>
<evidence type="ECO:0000259" key="5">
    <source>
        <dbReference type="Pfam" id="PF01979"/>
    </source>
</evidence>
<proteinExistence type="predicted"/>
<accession>A0A5N7CB88</accession>
<gene>
    <name evidence="6" type="ORF">BDV23DRAFT_193269</name>
</gene>
<dbReference type="GO" id="GO:0019239">
    <property type="term" value="F:deaminase activity"/>
    <property type="evidence" value="ECO:0007669"/>
    <property type="project" value="TreeGrafter"/>
</dbReference>
<keyword evidence="4" id="KW-0862">Zinc</keyword>
<dbReference type="SUPFAM" id="SSF51556">
    <property type="entry name" value="Metallo-dependent hydrolases"/>
    <property type="match status" value="1"/>
</dbReference>
<dbReference type="InterPro" id="IPR006680">
    <property type="entry name" value="Amidohydro-rel"/>
</dbReference>
<evidence type="ECO:0000256" key="1">
    <source>
        <dbReference type="ARBA" id="ARBA00001947"/>
    </source>
</evidence>
<evidence type="ECO:0000313" key="6">
    <source>
        <dbReference type="EMBL" id="KAE8391395.1"/>
    </source>
</evidence>
<dbReference type="AlphaFoldDB" id="A0A5N7CB88"/>
<sequence>MAGSILLKNGTLLLHDANDVVHASKEDLLIENSKITKIAQNIDPPSDTRVIDCTDKIVSPGFIDTHHHVWQTSLKATHPNHTLFDYFPTGNFASSFLSADDTFWGQLSGALECLDSGTTTVVDHAHINYSPEHSKEAIRATISSGIRSIFAYCPTPRVAQWTPTFELSPDLLAPWVMETFDQLAILNPFGPSGRVRLGFAFDGLYLPGEVLKEVYGRVRHAGAQLITSHSVYGVAFGAPNSLSAATNLDAHDLLGPDILLSHNTNPQPGHTQLIRAKGAKISSTPVTELQMGHGNPICLDPDYQSISSLGIDCHSVCTAYIPTQMSTVLQWARARRHEEFEAHSKWAKDVGSSVSDVFNLGTIQGARCIGMESEIGSLATGKKADVVIYDGSSPGMLVAADRDPVAAIVLHSSIRDIETVIVDGVVRKEGGKLKDVFVVPDIEGKEEKGERVRWGEVARRVRELGALMDEKKKAMVDEEAARVAVMKGFHLNVAAWADEI</sequence>
<dbReference type="GO" id="GO:0005829">
    <property type="term" value="C:cytosol"/>
    <property type="evidence" value="ECO:0007669"/>
    <property type="project" value="TreeGrafter"/>
</dbReference>
<organism evidence="6">
    <name type="scientific">Petromyces alliaceus</name>
    <name type="common">Aspergillus alliaceus</name>
    <dbReference type="NCBI Taxonomy" id="209559"/>
    <lineage>
        <taxon>Eukaryota</taxon>
        <taxon>Fungi</taxon>
        <taxon>Dikarya</taxon>
        <taxon>Ascomycota</taxon>
        <taxon>Pezizomycotina</taxon>
        <taxon>Eurotiomycetes</taxon>
        <taxon>Eurotiomycetidae</taxon>
        <taxon>Eurotiales</taxon>
        <taxon>Aspergillaceae</taxon>
        <taxon>Aspergillus</taxon>
        <taxon>Aspergillus subgen. Circumdati</taxon>
    </lineage>
</organism>
<protein>
    <recommendedName>
        <fullName evidence="5">Amidohydrolase-related domain-containing protein</fullName>
    </recommendedName>
</protein>
<keyword evidence="2" id="KW-0479">Metal-binding</keyword>